<evidence type="ECO:0000313" key="2">
    <source>
        <dbReference type="Proteomes" id="UP000256862"/>
    </source>
</evidence>
<protein>
    <submittedName>
        <fullName evidence="1">Uncharacterized protein</fullName>
    </submittedName>
</protein>
<reference evidence="1 2" key="1">
    <citation type="submission" date="2018-01" db="EMBL/GenBank/DDBJ databases">
        <authorList>
            <person name="Clerissi C."/>
        </authorList>
    </citation>
    <scope>NUCLEOTIDE SEQUENCE [LARGE SCALE GENOMIC DNA]</scope>
    <source>
        <strain evidence="1">Cupriavidus oxalaticus LMG 2235</strain>
    </source>
</reference>
<gene>
    <name evidence="1" type="ORF">CO2235_10269</name>
</gene>
<evidence type="ECO:0000313" key="1">
    <source>
        <dbReference type="EMBL" id="SPC10884.1"/>
    </source>
</evidence>
<dbReference type="AlphaFoldDB" id="A0A976B950"/>
<proteinExistence type="predicted"/>
<comment type="caution">
    <text evidence="1">The sequence shown here is derived from an EMBL/GenBank/DDBJ whole genome shotgun (WGS) entry which is preliminary data.</text>
</comment>
<dbReference type="Proteomes" id="UP000256862">
    <property type="component" value="Chromosome CO2235"/>
</dbReference>
<name>A0A976B950_9BURK</name>
<dbReference type="EMBL" id="OGUS01000109">
    <property type="protein sequence ID" value="SPC10884.1"/>
    <property type="molecule type" value="Genomic_DNA"/>
</dbReference>
<accession>A0A976B950</accession>
<organism evidence="1 2">
    <name type="scientific">Cupriavidus oxalaticus</name>
    <dbReference type="NCBI Taxonomy" id="96344"/>
    <lineage>
        <taxon>Bacteria</taxon>
        <taxon>Pseudomonadati</taxon>
        <taxon>Pseudomonadota</taxon>
        <taxon>Betaproteobacteria</taxon>
        <taxon>Burkholderiales</taxon>
        <taxon>Burkholderiaceae</taxon>
        <taxon>Cupriavidus</taxon>
    </lineage>
</organism>
<sequence length="54" mass="6659">MLFRRFEQGWYQFNPALSVRRRMQGKEVWVPVGKARSWYQWPRPVGFDRPLSFL</sequence>